<dbReference type="PROSITE" id="PS51192">
    <property type="entry name" value="HELICASE_ATP_BIND_1"/>
    <property type="match status" value="1"/>
</dbReference>
<reference evidence="7" key="1">
    <citation type="submission" date="2023-07" db="EMBL/GenBank/DDBJ databases">
        <title>Chromosome-level genome assembly of Artemia franciscana.</title>
        <authorList>
            <person name="Jo E."/>
        </authorList>
    </citation>
    <scope>NUCLEOTIDE SEQUENCE</scope>
    <source>
        <tissue evidence="7">Whole body</tissue>
    </source>
</reference>
<gene>
    <name evidence="7" type="ORF">QYM36_006850</name>
</gene>
<evidence type="ECO:0000256" key="4">
    <source>
        <dbReference type="ARBA" id="ARBA00022840"/>
    </source>
</evidence>
<feature type="domain" description="Helicase ATP-binding" evidence="5">
    <location>
        <begin position="160"/>
        <end position="351"/>
    </location>
</feature>
<dbReference type="SMART" id="SM00487">
    <property type="entry name" value="DEXDc"/>
    <property type="match status" value="1"/>
</dbReference>
<dbReference type="PROSITE" id="PS51194">
    <property type="entry name" value="HELICASE_CTER"/>
    <property type="match status" value="1"/>
</dbReference>
<name>A0AA88HSR9_ARTSF</name>
<keyword evidence="1" id="KW-0547">Nucleotide-binding</keyword>
<dbReference type="Pfam" id="PF00271">
    <property type="entry name" value="Helicase_C"/>
    <property type="match status" value="1"/>
</dbReference>
<dbReference type="SUPFAM" id="SSF52540">
    <property type="entry name" value="P-loop containing nucleoside triphosphate hydrolases"/>
    <property type="match status" value="1"/>
</dbReference>
<dbReference type="InterPro" id="IPR011545">
    <property type="entry name" value="DEAD/DEAH_box_helicase_dom"/>
</dbReference>
<organism evidence="7 8">
    <name type="scientific">Artemia franciscana</name>
    <name type="common">Brine shrimp</name>
    <name type="synonym">Artemia sanfranciscana</name>
    <dbReference type="NCBI Taxonomy" id="6661"/>
    <lineage>
        <taxon>Eukaryota</taxon>
        <taxon>Metazoa</taxon>
        <taxon>Ecdysozoa</taxon>
        <taxon>Arthropoda</taxon>
        <taxon>Crustacea</taxon>
        <taxon>Branchiopoda</taxon>
        <taxon>Anostraca</taxon>
        <taxon>Artemiidae</taxon>
        <taxon>Artemia</taxon>
    </lineage>
</organism>
<evidence type="ECO:0000259" key="6">
    <source>
        <dbReference type="PROSITE" id="PS51194"/>
    </source>
</evidence>
<keyword evidence="3" id="KW-0347">Helicase</keyword>
<keyword evidence="2" id="KW-0378">Hydrolase</keyword>
<evidence type="ECO:0000259" key="5">
    <source>
        <dbReference type="PROSITE" id="PS51192"/>
    </source>
</evidence>
<feature type="domain" description="Helicase C-terminal" evidence="6">
    <location>
        <begin position="376"/>
        <end position="532"/>
    </location>
</feature>
<sequence length="555" mass="62801">MFLTKHSNTDNLRFLTKMKLITRSASTALITMPHNIQRRMKDNLKRKEKVQERHSERIEKIDSTNKVPLILCKNQSLNHYRGLNQHLRLEEITLASRAWTHRKATGDYFTILSSKGNPAFYDLGENNPRFFEDLPLNQELKDILTKRSLKVATNVQVLAIPEVLKGKNTLIAAETGSGKTLAYLLPVIQQILEMKAADPQLRVNRPLAIIVTPGRELAQQIFDVAEDLCRALPVKCNFVTGGSIARKITRPQYDEVDLLVGTLGGLSKLTTFGVYGTDMLAHVVIDEADTMLDDSFKDHTGRYLRRFSLQTENPTDENSVRTGAQVTLVGATVPKDLKNILADKLPIDALEEIRSPYTHRIMPNVTQKFLRIAMIKKGDVLLDLARQDFKKNLRTLIFSNKSETCDWINFYLNENGIPTYSISGKTPRDVRADAYERYRQGEGNVISCTDIASRGLDTLDVHHVINFDFPLNMSDYIHRVGRVGRVGAKVTGHVTSLVTKHHLEVDLVQKIEFTARKTADLPNVNANIKRIIAARLKKKGVETYLEDNENHTEKL</sequence>
<dbReference type="Gene3D" id="3.40.50.300">
    <property type="entry name" value="P-loop containing nucleotide triphosphate hydrolases"/>
    <property type="match status" value="2"/>
</dbReference>
<dbReference type="Pfam" id="PF00270">
    <property type="entry name" value="DEAD"/>
    <property type="match status" value="1"/>
</dbReference>
<keyword evidence="8" id="KW-1185">Reference proteome</keyword>
<evidence type="ECO:0008006" key="9">
    <source>
        <dbReference type="Google" id="ProtNLM"/>
    </source>
</evidence>
<dbReference type="SMART" id="SM00490">
    <property type="entry name" value="HELICc"/>
    <property type="match status" value="1"/>
</dbReference>
<evidence type="ECO:0000256" key="2">
    <source>
        <dbReference type="ARBA" id="ARBA00022801"/>
    </source>
</evidence>
<comment type="caution">
    <text evidence="7">The sequence shown here is derived from an EMBL/GenBank/DDBJ whole genome shotgun (WGS) entry which is preliminary data.</text>
</comment>
<dbReference type="AlphaFoldDB" id="A0AA88HSR9"/>
<dbReference type="GO" id="GO:0004386">
    <property type="term" value="F:helicase activity"/>
    <property type="evidence" value="ECO:0007669"/>
    <property type="project" value="UniProtKB-KW"/>
</dbReference>
<protein>
    <recommendedName>
        <fullName evidence="9">RNA helicase</fullName>
    </recommendedName>
</protein>
<dbReference type="EMBL" id="JAVRJZ010000011">
    <property type="protein sequence ID" value="KAK2716498.1"/>
    <property type="molecule type" value="Genomic_DNA"/>
</dbReference>
<evidence type="ECO:0000313" key="8">
    <source>
        <dbReference type="Proteomes" id="UP001187531"/>
    </source>
</evidence>
<dbReference type="GO" id="GO:0016787">
    <property type="term" value="F:hydrolase activity"/>
    <property type="evidence" value="ECO:0007669"/>
    <property type="project" value="UniProtKB-KW"/>
</dbReference>
<dbReference type="GO" id="GO:0003676">
    <property type="term" value="F:nucleic acid binding"/>
    <property type="evidence" value="ECO:0007669"/>
    <property type="project" value="InterPro"/>
</dbReference>
<dbReference type="InterPro" id="IPR014001">
    <property type="entry name" value="Helicase_ATP-bd"/>
</dbReference>
<evidence type="ECO:0000313" key="7">
    <source>
        <dbReference type="EMBL" id="KAK2716498.1"/>
    </source>
</evidence>
<dbReference type="GO" id="GO:0005524">
    <property type="term" value="F:ATP binding"/>
    <property type="evidence" value="ECO:0007669"/>
    <property type="project" value="UniProtKB-KW"/>
</dbReference>
<accession>A0AA88HSR9</accession>
<dbReference type="PANTHER" id="PTHR47960">
    <property type="entry name" value="DEAD-BOX ATP-DEPENDENT RNA HELICASE 50"/>
    <property type="match status" value="1"/>
</dbReference>
<dbReference type="InterPro" id="IPR027417">
    <property type="entry name" value="P-loop_NTPase"/>
</dbReference>
<dbReference type="InterPro" id="IPR001650">
    <property type="entry name" value="Helicase_C-like"/>
</dbReference>
<evidence type="ECO:0000256" key="1">
    <source>
        <dbReference type="ARBA" id="ARBA00022741"/>
    </source>
</evidence>
<dbReference type="CDD" id="cd18787">
    <property type="entry name" value="SF2_C_DEAD"/>
    <property type="match status" value="1"/>
</dbReference>
<dbReference type="Proteomes" id="UP001187531">
    <property type="component" value="Unassembled WGS sequence"/>
</dbReference>
<proteinExistence type="predicted"/>
<keyword evidence="4" id="KW-0067">ATP-binding</keyword>
<evidence type="ECO:0000256" key="3">
    <source>
        <dbReference type="ARBA" id="ARBA00022806"/>
    </source>
</evidence>